<dbReference type="Proteomes" id="UP000515728">
    <property type="component" value="Chromosome"/>
</dbReference>
<protein>
    <recommendedName>
        <fullName evidence="3">Helix-turn-helix domain-containing protein</fullName>
    </recommendedName>
</protein>
<name>A0A7G7MKD8_9PSEU</name>
<accession>A0A7G7MKD8</accession>
<evidence type="ECO:0008006" key="3">
    <source>
        <dbReference type="Google" id="ProtNLM"/>
    </source>
</evidence>
<dbReference type="KEGG" id="ppel:H6H00_04405"/>
<sequence length="137" mass="15485">MTTRTELLRRLGVPAPTGEAWYRDRDRNGHPPPVAAVGRRRYFDEATLLAWVHAQLHPAPAPARIVRNGRTLVSRAELARLAGLPEPVLADLYARRATTRHPVAVHRHRLDLYFDEVEALAWHAARLAGPSRRRSGR</sequence>
<gene>
    <name evidence="1" type="ORF">H6H00_04405</name>
</gene>
<proteinExistence type="predicted"/>
<dbReference type="EMBL" id="CP060131">
    <property type="protein sequence ID" value="QNG53249.1"/>
    <property type="molecule type" value="Genomic_DNA"/>
</dbReference>
<organism evidence="1 2">
    <name type="scientific">Pseudonocardia petroleophila</name>
    <dbReference type="NCBI Taxonomy" id="37331"/>
    <lineage>
        <taxon>Bacteria</taxon>
        <taxon>Bacillati</taxon>
        <taxon>Actinomycetota</taxon>
        <taxon>Actinomycetes</taxon>
        <taxon>Pseudonocardiales</taxon>
        <taxon>Pseudonocardiaceae</taxon>
        <taxon>Pseudonocardia</taxon>
    </lineage>
</organism>
<dbReference type="AlphaFoldDB" id="A0A7G7MKD8"/>
<evidence type="ECO:0000313" key="2">
    <source>
        <dbReference type="Proteomes" id="UP000515728"/>
    </source>
</evidence>
<keyword evidence="2" id="KW-1185">Reference proteome</keyword>
<reference evidence="1 2" key="1">
    <citation type="submission" date="2020-08" db="EMBL/GenBank/DDBJ databases">
        <authorList>
            <person name="Mo P."/>
        </authorList>
    </citation>
    <scope>NUCLEOTIDE SEQUENCE [LARGE SCALE GENOMIC DNA]</scope>
    <source>
        <strain evidence="1 2">CGMCC 4.1532</strain>
    </source>
</reference>
<evidence type="ECO:0000313" key="1">
    <source>
        <dbReference type="EMBL" id="QNG53249.1"/>
    </source>
</evidence>
<dbReference type="RefSeq" id="WP_185720077.1">
    <property type="nucleotide sequence ID" value="NZ_BAAAWI010000001.1"/>
</dbReference>